<organism evidence="1 2">
    <name type="scientific">Trifolium pratense</name>
    <name type="common">Red clover</name>
    <dbReference type="NCBI Taxonomy" id="57577"/>
    <lineage>
        <taxon>Eukaryota</taxon>
        <taxon>Viridiplantae</taxon>
        <taxon>Streptophyta</taxon>
        <taxon>Embryophyta</taxon>
        <taxon>Tracheophyta</taxon>
        <taxon>Spermatophyta</taxon>
        <taxon>Magnoliopsida</taxon>
        <taxon>eudicotyledons</taxon>
        <taxon>Gunneridae</taxon>
        <taxon>Pentapetalae</taxon>
        <taxon>rosids</taxon>
        <taxon>fabids</taxon>
        <taxon>Fabales</taxon>
        <taxon>Fabaceae</taxon>
        <taxon>Papilionoideae</taxon>
        <taxon>50 kb inversion clade</taxon>
        <taxon>NPAAA clade</taxon>
        <taxon>Hologalegina</taxon>
        <taxon>IRL clade</taxon>
        <taxon>Trifolieae</taxon>
        <taxon>Trifolium</taxon>
    </lineage>
</organism>
<proteinExistence type="predicted"/>
<reference evidence="1 2" key="2">
    <citation type="journal article" date="2017" name="Front. Plant Sci.">
        <title>Gene Classification and Mining of Molecular Markers Useful in Red Clover (Trifolium pratense) Breeding.</title>
        <authorList>
            <person name="Istvanek J."/>
            <person name="Dluhosova J."/>
            <person name="Dluhos P."/>
            <person name="Patkova L."/>
            <person name="Nedelnik J."/>
            <person name="Repkova J."/>
        </authorList>
    </citation>
    <scope>NUCLEOTIDE SEQUENCE [LARGE SCALE GENOMIC DNA]</scope>
    <source>
        <strain evidence="2">cv. Tatra</strain>
        <tissue evidence="1">Young leaves</tissue>
    </source>
</reference>
<feature type="non-terminal residue" evidence="1">
    <location>
        <position position="10"/>
    </location>
</feature>
<comment type="caution">
    <text evidence="1">The sequence shown here is derived from an EMBL/GenBank/DDBJ whole genome shotgun (WGS) entry which is preliminary data.</text>
</comment>
<accession>A0A2K3KFG0</accession>
<gene>
    <name evidence="1" type="ORF">L195_g062400</name>
</gene>
<reference evidence="1 2" key="1">
    <citation type="journal article" date="2014" name="Am. J. Bot.">
        <title>Genome assembly and annotation for red clover (Trifolium pratense; Fabaceae).</title>
        <authorList>
            <person name="Istvanek J."/>
            <person name="Jaros M."/>
            <person name="Krenek A."/>
            <person name="Repkova J."/>
        </authorList>
    </citation>
    <scope>NUCLEOTIDE SEQUENCE [LARGE SCALE GENOMIC DNA]</scope>
    <source>
        <strain evidence="2">cv. Tatra</strain>
        <tissue evidence="1">Young leaves</tissue>
    </source>
</reference>
<sequence>MNSFFTMLKT</sequence>
<evidence type="ECO:0000313" key="2">
    <source>
        <dbReference type="Proteomes" id="UP000236291"/>
    </source>
</evidence>
<evidence type="ECO:0000313" key="1">
    <source>
        <dbReference type="EMBL" id="PNX65031.1"/>
    </source>
</evidence>
<protein>
    <submittedName>
        <fullName evidence="1">Uncharacterized protein</fullName>
    </submittedName>
</protein>
<dbReference type="Proteomes" id="UP000236291">
    <property type="component" value="Unassembled WGS sequence"/>
</dbReference>
<dbReference type="EMBL" id="ASHM01173884">
    <property type="protein sequence ID" value="PNX65031.1"/>
    <property type="molecule type" value="Genomic_DNA"/>
</dbReference>
<name>A0A2K3KFG0_TRIPR</name>